<dbReference type="InterPro" id="IPR001789">
    <property type="entry name" value="Sig_transdc_resp-reg_receiver"/>
</dbReference>
<dbReference type="Pfam" id="PF00072">
    <property type="entry name" value="Response_reg"/>
    <property type="match status" value="1"/>
</dbReference>
<evidence type="ECO:0000256" key="4">
    <source>
        <dbReference type="ARBA" id="ARBA00023015"/>
    </source>
</evidence>
<evidence type="ECO:0000256" key="1">
    <source>
        <dbReference type="ARBA" id="ARBA00000085"/>
    </source>
</evidence>
<dbReference type="SUPFAM" id="SSF46689">
    <property type="entry name" value="Homeodomain-like"/>
    <property type="match status" value="1"/>
</dbReference>
<organism evidence="11 12">
    <name type="scientific">Reichenbachiella ulvae</name>
    <dbReference type="NCBI Taxonomy" id="2980104"/>
    <lineage>
        <taxon>Bacteria</taxon>
        <taxon>Pseudomonadati</taxon>
        <taxon>Bacteroidota</taxon>
        <taxon>Cytophagia</taxon>
        <taxon>Cytophagales</taxon>
        <taxon>Reichenbachiellaceae</taxon>
        <taxon>Reichenbachiella</taxon>
    </lineage>
</organism>
<dbReference type="InterPro" id="IPR018060">
    <property type="entry name" value="HTH_AraC"/>
</dbReference>
<keyword evidence="12" id="KW-1185">Reference proteome</keyword>
<dbReference type="Proteomes" id="UP001300692">
    <property type="component" value="Unassembled WGS sequence"/>
</dbReference>
<dbReference type="SMART" id="SM00388">
    <property type="entry name" value="HisKA"/>
    <property type="match status" value="1"/>
</dbReference>
<keyword evidence="3 6" id="KW-0597">Phosphoprotein</keyword>
<accession>A0ABT3CNK7</accession>
<dbReference type="PROSITE" id="PS50109">
    <property type="entry name" value="HIS_KIN"/>
    <property type="match status" value="1"/>
</dbReference>
<dbReference type="EMBL" id="JAOYOD010000001">
    <property type="protein sequence ID" value="MCV9385187.1"/>
    <property type="molecule type" value="Genomic_DNA"/>
</dbReference>
<dbReference type="InterPro" id="IPR003594">
    <property type="entry name" value="HATPase_dom"/>
</dbReference>
<feature type="domain" description="HTH araC/xylS-type" evidence="8">
    <location>
        <begin position="1277"/>
        <end position="1376"/>
    </location>
</feature>
<protein>
    <recommendedName>
        <fullName evidence="2">histidine kinase</fullName>
        <ecNumber evidence="2">2.7.13.3</ecNumber>
    </recommendedName>
</protein>
<keyword evidence="7" id="KW-0732">Signal</keyword>
<evidence type="ECO:0000256" key="6">
    <source>
        <dbReference type="PROSITE-ProRule" id="PRU00169"/>
    </source>
</evidence>
<dbReference type="InterPro" id="IPR004358">
    <property type="entry name" value="Sig_transdc_His_kin-like_C"/>
</dbReference>
<evidence type="ECO:0000259" key="9">
    <source>
        <dbReference type="PROSITE" id="PS50109"/>
    </source>
</evidence>
<dbReference type="InterPro" id="IPR003661">
    <property type="entry name" value="HisK_dim/P_dom"/>
</dbReference>
<dbReference type="Pfam" id="PF00512">
    <property type="entry name" value="HisKA"/>
    <property type="match status" value="1"/>
</dbReference>
<dbReference type="Pfam" id="PF07495">
    <property type="entry name" value="Y_Y_Y"/>
    <property type="match status" value="1"/>
</dbReference>
<evidence type="ECO:0000313" key="11">
    <source>
        <dbReference type="EMBL" id="MCV9385187.1"/>
    </source>
</evidence>
<dbReference type="EC" id="2.7.13.3" evidence="2"/>
<dbReference type="RefSeq" id="WP_264135980.1">
    <property type="nucleotide sequence ID" value="NZ_JAOYOD010000001.1"/>
</dbReference>
<evidence type="ECO:0000256" key="2">
    <source>
        <dbReference type="ARBA" id="ARBA00012438"/>
    </source>
</evidence>
<evidence type="ECO:0000259" key="10">
    <source>
        <dbReference type="PROSITE" id="PS50110"/>
    </source>
</evidence>
<dbReference type="InterPro" id="IPR036097">
    <property type="entry name" value="HisK_dim/P_sf"/>
</dbReference>
<sequence>MKKTIALRLLWGIGVLCTSLPTFSDPVSEEFTFTNIHEGITKRAVTAFSQDEEGFIWIATFGAGLYRYDGLEYKVYKYDWNDSTTISSNVVYEIFRDSQDLLWVVTDNGACYYNSSEDNFQRIEILGKSASRQLTILAMEEDYTGNLLFASSQDGLFLYERQSQIVKHIPFLGLKEDPLFIRDIVLMPDQTILMASNYGLLELGKGRQQIVEAKLFDGEKYFGLDPMLEFMYLDSDENLWIGSRMNGVYHLRQRKSRKFNSWTLNNYPITEKRILSMQETQYGNMLLGTENDGLFLLDKNGKVLQNYYYDKFEGEHIKANSIWSLFKDRDERIWLGYYDKGVGVYDPLFDKFDHLLSQANNLNSLQVASVTDLTQDEKGRYWISMDGGGIDIYNDQTKKFTHTIDEESGYTGLTNKAIQTVFFDAEQNLWAGSWDGGLYFLPKGSKHFKNYTVENTSGALKSNRILSIAEDSHGVIWMGSFSNGLLSYNPKTHEFKSYDKGEFRLAGINNMDIRRVYVDSKDRIWVGATLGLFRIDRNRNGELELHSFSDQMSESMGEHSSVNHILSIEEDSKDNIWIGTDGAGLCQYNENDNHFFWYNVQNGLDMETVCAILEDDQGKIWLSSKSGIASLDLENGRIDHFSTHDGLLSNAFNYNAAYKNKKGQLFFGDFLGVDFFHPNSLKTNQVKPQVFFTELRVFNELVQPNDESGILETPLLETSALTLNHEQSVFTIQFVGLNYTRPEENEYAFYLEGLETDWNYVGNTRSATYTSLKSGDYVFKVKAANNDGVWSDEVRELRITILPPWYRSRWALLVYSISFLGLLYVFFKIVQVRVRDKQAYLTEIENRKQEEELNDKKLQFFTNISHEFRTPLTLILNPLKDVLNDSSLTLPSRVTEKLQVMYKNSDRLQRLIDELMDFRKLKFHKLPVHAQCLEIEPFLRSVCQYFEEEAESNSIDLDVIPNPTDQMVWVDKGMLEKIVFNLLSNAFKVTPQNGSIKMYTSVEMHNYTDTEAWNSLKITISDTGPGLESDQLEKIFERFYQVDKKNKDYFGGTGIGLEVVKDFISLNKGDIKVKSQVGKGTSFELFLRLGDDHLEENEKLVAQPETFVPVESIKELEEQDVIAHGKKKTILIVEDNLELRKYLKSELSKHYRVVLARDGAEGWEMAQSESPDAMVTDVVMPELNGVELCERIKSDIKTSHIPILMLTAKSTLDDQLEGIEKGADAYISKPFDMRLVVSQLAQLIQSRELLFRKYFKGIARDEEVLNQSSSLDRDFVQKLMSYVMENITKPDLSVESLASELNLSRSQLYRKVKALTGSSVNEFTRNIRLEQARKIIEAGNLNIAEVSYQVGFSSPSYFTKCFKEHFGYVPKDTPVKGV</sequence>
<dbReference type="Pfam" id="PF07494">
    <property type="entry name" value="Reg_prop"/>
    <property type="match status" value="2"/>
</dbReference>
<dbReference type="PROSITE" id="PS50110">
    <property type="entry name" value="RESPONSE_REGULATORY"/>
    <property type="match status" value="1"/>
</dbReference>
<proteinExistence type="predicted"/>
<evidence type="ECO:0000259" key="8">
    <source>
        <dbReference type="PROSITE" id="PS01124"/>
    </source>
</evidence>
<name>A0ABT3CNK7_9BACT</name>
<dbReference type="Gene3D" id="2.130.10.10">
    <property type="entry name" value="YVTN repeat-like/Quinoprotein amine dehydrogenase"/>
    <property type="match status" value="2"/>
</dbReference>
<keyword evidence="4" id="KW-0805">Transcription regulation</keyword>
<comment type="caution">
    <text evidence="11">The sequence shown here is derived from an EMBL/GenBank/DDBJ whole genome shotgun (WGS) entry which is preliminary data.</text>
</comment>
<dbReference type="PRINTS" id="PR00344">
    <property type="entry name" value="BCTRLSENSOR"/>
</dbReference>
<evidence type="ECO:0000256" key="7">
    <source>
        <dbReference type="SAM" id="SignalP"/>
    </source>
</evidence>
<dbReference type="InterPro" id="IPR011123">
    <property type="entry name" value="Y_Y_Y"/>
</dbReference>
<dbReference type="CDD" id="cd00082">
    <property type="entry name" value="HisKA"/>
    <property type="match status" value="1"/>
</dbReference>
<dbReference type="InterPro" id="IPR011110">
    <property type="entry name" value="Reg_prop"/>
</dbReference>
<dbReference type="InterPro" id="IPR011006">
    <property type="entry name" value="CheY-like_superfamily"/>
</dbReference>
<dbReference type="SMART" id="SM00342">
    <property type="entry name" value="HTH_ARAC"/>
    <property type="match status" value="1"/>
</dbReference>
<dbReference type="PANTHER" id="PTHR43547">
    <property type="entry name" value="TWO-COMPONENT HISTIDINE KINASE"/>
    <property type="match status" value="1"/>
</dbReference>
<dbReference type="PANTHER" id="PTHR43547:SF2">
    <property type="entry name" value="HYBRID SIGNAL TRANSDUCTION HISTIDINE KINASE C"/>
    <property type="match status" value="1"/>
</dbReference>
<feature type="domain" description="Histidine kinase" evidence="9">
    <location>
        <begin position="863"/>
        <end position="1091"/>
    </location>
</feature>
<dbReference type="SUPFAM" id="SSF47384">
    <property type="entry name" value="Homodimeric domain of signal transducing histidine kinase"/>
    <property type="match status" value="1"/>
</dbReference>
<dbReference type="Gene3D" id="3.30.565.10">
    <property type="entry name" value="Histidine kinase-like ATPase, C-terminal domain"/>
    <property type="match status" value="1"/>
</dbReference>
<dbReference type="Gene3D" id="2.60.40.10">
    <property type="entry name" value="Immunoglobulins"/>
    <property type="match status" value="1"/>
</dbReference>
<keyword evidence="5" id="KW-0804">Transcription</keyword>
<dbReference type="InterPro" id="IPR005467">
    <property type="entry name" value="His_kinase_dom"/>
</dbReference>
<reference evidence="11 12" key="1">
    <citation type="submission" date="2022-10" db="EMBL/GenBank/DDBJ databases">
        <title>Comparative genomics and taxonomic characterization of three novel marine species of genus Reichenbachiella exhibiting antioxidant and polysaccharide degradation activities.</title>
        <authorList>
            <person name="Muhammad N."/>
            <person name="Lee Y.-J."/>
            <person name="Ko J."/>
            <person name="Kim S.-G."/>
        </authorList>
    </citation>
    <scope>NUCLEOTIDE SEQUENCE [LARGE SCALE GENOMIC DNA]</scope>
    <source>
        <strain evidence="11 12">ABR2-5</strain>
    </source>
</reference>
<evidence type="ECO:0000313" key="12">
    <source>
        <dbReference type="Proteomes" id="UP001300692"/>
    </source>
</evidence>
<dbReference type="Pfam" id="PF02518">
    <property type="entry name" value="HATPase_c"/>
    <property type="match status" value="1"/>
</dbReference>
<dbReference type="InterPro" id="IPR015943">
    <property type="entry name" value="WD40/YVTN_repeat-like_dom_sf"/>
</dbReference>
<dbReference type="SMART" id="SM00448">
    <property type="entry name" value="REC"/>
    <property type="match status" value="1"/>
</dbReference>
<feature type="signal peptide" evidence="7">
    <location>
        <begin position="1"/>
        <end position="24"/>
    </location>
</feature>
<dbReference type="CDD" id="cd17574">
    <property type="entry name" value="REC_OmpR"/>
    <property type="match status" value="1"/>
</dbReference>
<evidence type="ECO:0000256" key="3">
    <source>
        <dbReference type="ARBA" id="ARBA00022553"/>
    </source>
</evidence>
<feature type="modified residue" description="4-aspartylphosphate" evidence="6">
    <location>
        <position position="1177"/>
    </location>
</feature>
<dbReference type="SUPFAM" id="SSF52172">
    <property type="entry name" value="CheY-like"/>
    <property type="match status" value="1"/>
</dbReference>
<dbReference type="SUPFAM" id="SSF63829">
    <property type="entry name" value="Calcium-dependent phosphotriesterase"/>
    <property type="match status" value="1"/>
</dbReference>
<dbReference type="SUPFAM" id="SSF101898">
    <property type="entry name" value="NHL repeat"/>
    <property type="match status" value="1"/>
</dbReference>
<dbReference type="Gene3D" id="1.10.287.130">
    <property type="match status" value="1"/>
</dbReference>
<dbReference type="Gene3D" id="3.40.50.2300">
    <property type="match status" value="1"/>
</dbReference>
<dbReference type="Gene3D" id="1.10.10.60">
    <property type="entry name" value="Homeodomain-like"/>
    <property type="match status" value="1"/>
</dbReference>
<dbReference type="SUPFAM" id="SSF55874">
    <property type="entry name" value="ATPase domain of HSP90 chaperone/DNA topoisomerase II/histidine kinase"/>
    <property type="match status" value="1"/>
</dbReference>
<comment type="catalytic activity">
    <reaction evidence="1">
        <text>ATP + protein L-histidine = ADP + protein N-phospho-L-histidine.</text>
        <dbReference type="EC" id="2.7.13.3"/>
    </reaction>
</comment>
<dbReference type="InterPro" id="IPR036890">
    <property type="entry name" value="HATPase_C_sf"/>
</dbReference>
<dbReference type="InterPro" id="IPR013783">
    <property type="entry name" value="Ig-like_fold"/>
</dbReference>
<feature type="domain" description="Response regulatory" evidence="10">
    <location>
        <begin position="1129"/>
        <end position="1244"/>
    </location>
</feature>
<dbReference type="InterPro" id="IPR009057">
    <property type="entry name" value="Homeodomain-like_sf"/>
</dbReference>
<dbReference type="SMART" id="SM00387">
    <property type="entry name" value="HATPase_c"/>
    <property type="match status" value="1"/>
</dbReference>
<feature type="chain" id="PRO_5047490633" description="histidine kinase" evidence="7">
    <location>
        <begin position="25"/>
        <end position="1378"/>
    </location>
</feature>
<gene>
    <name evidence="11" type="ORF">N7U62_00855</name>
</gene>
<dbReference type="Pfam" id="PF12833">
    <property type="entry name" value="HTH_18"/>
    <property type="match status" value="1"/>
</dbReference>
<dbReference type="PROSITE" id="PS01124">
    <property type="entry name" value="HTH_ARAC_FAMILY_2"/>
    <property type="match status" value="1"/>
</dbReference>
<evidence type="ECO:0000256" key="5">
    <source>
        <dbReference type="ARBA" id="ARBA00023163"/>
    </source>
</evidence>